<dbReference type="InterPro" id="IPR007867">
    <property type="entry name" value="GMC_OxRtase_C"/>
</dbReference>
<evidence type="ECO:0000256" key="6">
    <source>
        <dbReference type="ARBA" id="ARBA00022630"/>
    </source>
</evidence>
<dbReference type="Proteomes" id="UP001202328">
    <property type="component" value="Unassembled WGS sequence"/>
</dbReference>
<evidence type="ECO:0000256" key="5">
    <source>
        <dbReference type="ARBA" id="ARBA00013125"/>
    </source>
</evidence>
<keyword evidence="20" id="KW-1185">Reference proteome</keyword>
<feature type="domain" description="FAD-dependent oxidoreductase 2 FAD-binding" evidence="17">
    <location>
        <begin position="251"/>
        <end position="283"/>
    </location>
</feature>
<keyword evidence="8 14" id="KW-0274">FAD</keyword>
<dbReference type="EC" id="1.1.3.20" evidence="5 12"/>
<keyword evidence="7" id="KW-0812">Transmembrane</keyword>
<comment type="caution">
    <text evidence="19">The sequence shown here is derived from an EMBL/GenBank/DDBJ whole genome shotgun (WGS) entry which is preliminary data.</text>
</comment>
<name>A0AAD4XXP9_9MAGN</name>
<evidence type="ECO:0000256" key="2">
    <source>
        <dbReference type="ARBA" id="ARBA00003842"/>
    </source>
</evidence>
<dbReference type="GO" id="GO:0046577">
    <property type="term" value="F:long-chain-alcohol oxidase activity"/>
    <property type="evidence" value="ECO:0007669"/>
    <property type="project" value="UniProtKB-EC"/>
</dbReference>
<evidence type="ECO:0000259" key="18">
    <source>
        <dbReference type="Pfam" id="PF05199"/>
    </source>
</evidence>
<dbReference type="Pfam" id="PF05199">
    <property type="entry name" value="GMC_oxred_C"/>
    <property type="match status" value="1"/>
</dbReference>
<evidence type="ECO:0000256" key="12">
    <source>
        <dbReference type="PIRNR" id="PIRNR028937"/>
    </source>
</evidence>
<dbReference type="GO" id="GO:0016020">
    <property type="term" value="C:membrane"/>
    <property type="evidence" value="ECO:0007669"/>
    <property type="project" value="UniProtKB-SubCell"/>
</dbReference>
<evidence type="ECO:0000256" key="15">
    <source>
        <dbReference type="SAM" id="MobiDB-lite"/>
    </source>
</evidence>
<dbReference type="InterPro" id="IPR003953">
    <property type="entry name" value="FAD-dep_OxRdtase_2_FAD-bd"/>
</dbReference>
<dbReference type="Gene3D" id="3.50.50.60">
    <property type="entry name" value="FAD/NAD(P)-binding domain"/>
    <property type="match status" value="2"/>
</dbReference>
<dbReference type="SUPFAM" id="SSF51905">
    <property type="entry name" value="FAD/NAD(P)-binding domain"/>
    <property type="match status" value="1"/>
</dbReference>
<dbReference type="PIRSF" id="PIRSF028937">
    <property type="entry name" value="Lg_Ch_AO"/>
    <property type="match status" value="1"/>
</dbReference>
<feature type="region of interest" description="Disordered" evidence="15">
    <location>
        <begin position="1"/>
        <end position="27"/>
    </location>
</feature>
<keyword evidence="10 12" id="KW-0560">Oxidoreductase</keyword>
<feature type="binding site" evidence="14">
    <location>
        <begin position="250"/>
        <end position="265"/>
    </location>
    <ligand>
        <name>FAD</name>
        <dbReference type="ChEBI" id="CHEBI:57692"/>
    </ligand>
</feature>
<evidence type="ECO:0000256" key="11">
    <source>
        <dbReference type="ARBA" id="ARBA00023136"/>
    </source>
</evidence>
<dbReference type="PANTHER" id="PTHR46056:SF12">
    <property type="entry name" value="LONG-CHAIN-ALCOHOL OXIDASE"/>
    <property type="match status" value="1"/>
</dbReference>
<dbReference type="InterPro" id="IPR036188">
    <property type="entry name" value="FAD/NAD-bd_sf"/>
</dbReference>
<evidence type="ECO:0000256" key="10">
    <source>
        <dbReference type="ARBA" id="ARBA00023002"/>
    </source>
</evidence>
<evidence type="ECO:0000256" key="9">
    <source>
        <dbReference type="ARBA" id="ARBA00022989"/>
    </source>
</evidence>
<evidence type="ECO:0000256" key="4">
    <source>
        <dbReference type="ARBA" id="ARBA00010790"/>
    </source>
</evidence>
<evidence type="ECO:0000256" key="8">
    <source>
        <dbReference type="ARBA" id="ARBA00022827"/>
    </source>
</evidence>
<proteinExistence type="inferred from homology"/>
<keyword evidence="9" id="KW-1133">Transmembrane helix</keyword>
<evidence type="ECO:0000259" key="16">
    <source>
        <dbReference type="Pfam" id="PF00732"/>
    </source>
</evidence>
<comment type="catalytic activity">
    <reaction evidence="1 12">
        <text>a long-chain primary fatty alcohol + O2 = a long-chain fatty aldehyde + H2O2</text>
        <dbReference type="Rhea" id="RHEA:22756"/>
        <dbReference type="ChEBI" id="CHEBI:15379"/>
        <dbReference type="ChEBI" id="CHEBI:16240"/>
        <dbReference type="ChEBI" id="CHEBI:17176"/>
        <dbReference type="ChEBI" id="CHEBI:77396"/>
        <dbReference type="EC" id="1.1.3.20"/>
    </reaction>
</comment>
<protein>
    <recommendedName>
        <fullName evidence="5 12">Long-chain-alcohol oxidase</fullName>
        <ecNumber evidence="5 12">1.1.3.20</ecNumber>
    </recommendedName>
</protein>
<keyword evidence="6" id="KW-0285">Flavoprotein</keyword>
<dbReference type="Pfam" id="PF00732">
    <property type="entry name" value="GMC_oxred_N"/>
    <property type="match status" value="1"/>
</dbReference>
<feature type="active site" description="Proton acceptor" evidence="13">
    <location>
        <position position="693"/>
    </location>
</feature>
<dbReference type="PANTHER" id="PTHR46056">
    <property type="entry name" value="LONG-CHAIN-ALCOHOL OXIDASE"/>
    <property type="match status" value="1"/>
</dbReference>
<evidence type="ECO:0000313" key="19">
    <source>
        <dbReference type="EMBL" id="KAI3960140.1"/>
    </source>
</evidence>
<comment type="subcellular location">
    <subcellularLocation>
        <location evidence="3 12">Membrane</location>
    </subcellularLocation>
</comment>
<evidence type="ECO:0000256" key="14">
    <source>
        <dbReference type="PIRSR" id="PIRSR028937-2"/>
    </source>
</evidence>
<accession>A0AAD4XXP9</accession>
<evidence type="ECO:0000256" key="7">
    <source>
        <dbReference type="ARBA" id="ARBA00022692"/>
    </source>
</evidence>
<dbReference type="InterPro" id="IPR000172">
    <property type="entry name" value="GMC_OxRdtase_N"/>
</dbReference>
<dbReference type="GO" id="GO:0050660">
    <property type="term" value="F:flavin adenine dinucleotide binding"/>
    <property type="evidence" value="ECO:0007669"/>
    <property type="project" value="InterPro"/>
</dbReference>
<dbReference type="AlphaFoldDB" id="A0AAD4XXP9"/>
<feature type="domain" description="Glucose-methanol-choline oxidoreductase C-terminal" evidence="18">
    <location>
        <begin position="614"/>
        <end position="745"/>
    </location>
</feature>
<sequence>MAEEEDKQTQTQTRKTHHPLLGGGDKNKNYKYNHGFSSSDIQTLNSICETFIPSIQLENENSIKDPPEILQSFYLSSASQPPIADEVAELLLKRGLKEAIFIVRLALKLLSTRLGTLLLCGFICSTPNFPFINNFSQISLRNREIILQRWSSGRCFFKPLRMVFLLIKILGFFTYLTQIDENLKNPAWEAIGYKVENSENLSETCKKKRPLDRGIIETSNETDDTLIQSLIQKGLKVTEDEKQNLYKIVCDVVIVGSGCGGGVAAAVLAKSGQKVLVLEKGNYFVPEDYSSLEGPSLDQLYESGGILSTLDAKVMIFSGSTVGGGSAVNWSACIKTPSSVLQEWSVDHKIPFFGSSDYLAAMDTVCKRIGVTENCKVEGFQNQVLRKGCENLALKVETIPRNNSENHYCGSCCYGCKTGDKKGTDSTWLVDAVENGAVILTGCKAQKFILGPNNSTARTTKRKKCIGILADTMNKNISKRLQIHAKVTISACGSLLTPPLMISSGLENPNIGKNLHLHPVLMVWGYFPQSIDDLKGKSYEGGIVTSLHKVVSDDSDNFQAIIETPALGPASFASLLPWVSGIDMKQRLVKYGRTAHLFALVRDKGSGEVKSEGRITYRLNGLDKENLRSGIRTALRILVSAGAVEVGTHRSDGQRLKCEGIKEKELEEFLDTVTVPGGPGSKGEHWNMYCSAHQMGSCRMGVNEEGGGVDENGESWEAEGLFVCDASVLPTAVGVNPMITIQSTAYCISKKLAESLKK</sequence>
<evidence type="ECO:0000256" key="3">
    <source>
        <dbReference type="ARBA" id="ARBA00004370"/>
    </source>
</evidence>
<evidence type="ECO:0000256" key="1">
    <source>
        <dbReference type="ARBA" id="ARBA00000920"/>
    </source>
</evidence>
<comment type="similarity">
    <text evidence="4 12">Belongs to the GMC oxidoreductase family.</text>
</comment>
<evidence type="ECO:0000259" key="17">
    <source>
        <dbReference type="Pfam" id="PF00890"/>
    </source>
</evidence>
<feature type="domain" description="Glucose-methanol-choline oxidoreductase N-terminal" evidence="16">
    <location>
        <begin position="298"/>
        <end position="520"/>
    </location>
</feature>
<organism evidence="19 20">
    <name type="scientific">Papaver atlanticum</name>
    <dbReference type="NCBI Taxonomy" id="357466"/>
    <lineage>
        <taxon>Eukaryota</taxon>
        <taxon>Viridiplantae</taxon>
        <taxon>Streptophyta</taxon>
        <taxon>Embryophyta</taxon>
        <taxon>Tracheophyta</taxon>
        <taxon>Spermatophyta</taxon>
        <taxon>Magnoliopsida</taxon>
        <taxon>Ranunculales</taxon>
        <taxon>Papaveraceae</taxon>
        <taxon>Papaveroideae</taxon>
        <taxon>Papaver</taxon>
    </lineage>
</organism>
<evidence type="ECO:0000313" key="20">
    <source>
        <dbReference type="Proteomes" id="UP001202328"/>
    </source>
</evidence>
<comment type="function">
    <text evidence="2 12">Long-chain fatty alcohol oxidase involved in the omega-oxidation pathway of lipid degradation.</text>
</comment>
<dbReference type="Pfam" id="PF00890">
    <property type="entry name" value="FAD_binding_2"/>
    <property type="match status" value="1"/>
</dbReference>
<evidence type="ECO:0000256" key="13">
    <source>
        <dbReference type="PIRSR" id="PIRSR028937-1"/>
    </source>
</evidence>
<reference evidence="19" key="1">
    <citation type="submission" date="2022-04" db="EMBL/GenBank/DDBJ databases">
        <title>A functionally conserved STORR gene fusion in Papaver species that diverged 16.8 million years ago.</title>
        <authorList>
            <person name="Catania T."/>
        </authorList>
    </citation>
    <scope>NUCLEOTIDE SEQUENCE</scope>
    <source>
        <strain evidence="19">S-188037</strain>
    </source>
</reference>
<gene>
    <name evidence="19" type="ORF">MKW98_016864</name>
</gene>
<dbReference type="EMBL" id="JAJJMB010000948">
    <property type="protein sequence ID" value="KAI3960140.1"/>
    <property type="molecule type" value="Genomic_DNA"/>
</dbReference>
<dbReference type="InterPro" id="IPR012400">
    <property type="entry name" value="Long_Oxdase"/>
</dbReference>
<keyword evidence="11 12" id="KW-0472">Membrane</keyword>